<gene>
    <name evidence="1" type="ORF">SAMN05444008_10265</name>
</gene>
<dbReference type="AlphaFoldDB" id="A0A1M4UVZ7"/>
<organism evidence="1 2">
    <name type="scientific">Cnuella takakiae</name>
    <dbReference type="NCBI Taxonomy" id="1302690"/>
    <lineage>
        <taxon>Bacteria</taxon>
        <taxon>Pseudomonadati</taxon>
        <taxon>Bacteroidota</taxon>
        <taxon>Chitinophagia</taxon>
        <taxon>Chitinophagales</taxon>
        <taxon>Chitinophagaceae</taxon>
        <taxon>Cnuella</taxon>
    </lineage>
</organism>
<proteinExistence type="predicted"/>
<accession>A0A1M4UVZ7</accession>
<reference evidence="1 2" key="1">
    <citation type="submission" date="2016-11" db="EMBL/GenBank/DDBJ databases">
        <authorList>
            <person name="Jaros S."/>
            <person name="Januszkiewicz K."/>
            <person name="Wedrychowicz H."/>
        </authorList>
    </citation>
    <scope>NUCLEOTIDE SEQUENCE [LARGE SCALE GENOMIC DNA]</scope>
    <source>
        <strain evidence="1 2">DSM 26897</strain>
    </source>
</reference>
<protein>
    <submittedName>
        <fullName evidence="1">Uncharacterized protein</fullName>
    </submittedName>
</protein>
<dbReference type="STRING" id="1302690.BUE76_13370"/>
<keyword evidence="2" id="KW-1185">Reference proteome</keyword>
<name>A0A1M4UVZ7_9BACT</name>
<dbReference type="RefSeq" id="WP_073039634.1">
    <property type="nucleotide sequence ID" value="NZ_FQUO01000002.1"/>
</dbReference>
<evidence type="ECO:0000313" key="2">
    <source>
        <dbReference type="Proteomes" id="UP000184368"/>
    </source>
</evidence>
<dbReference type="OrthoDB" id="635356at2"/>
<evidence type="ECO:0000313" key="1">
    <source>
        <dbReference type="EMBL" id="SHE60865.1"/>
    </source>
</evidence>
<dbReference type="Proteomes" id="UP000184368">
    <property type="component" value="Unassembled WGS sequence"/>
</dbReference>
<sequence length="317" mass="35935">MNTKPSFWQRLGLHEWLVKKDPEATKAKAPAVTPNDVFHYIGQKFDESVKELSFASRIVFFHEYIICFNAEDYQDFMDSKKGIFGLIVQEAVRGFYDKLKSFKAEGKNVEPSASKWVFRFVSHPDYVRGDLGFIGKLLPGAAAQQNDNLRVTFIPRQTGIAQTLDVNPEILKGFTFYSEGYYEVPFTTELAYTQNSISSQPSGALARLETILPDKAFSGKKLEYLMQDEEIVVSGKDETRTAANIFKVPSEWVNTPHLRVRFDRSSAKFFVASFGEKTVVNEQEIRRSPATDPQWTEVPVNSRMVLNGIVGINLFKG</sequence>
<dbReference type="EMBL" id="FQUO01000002">
    <property type="protein sequence ID" value="SHE60865.1"/>
    <property type="molecule type" value="Genomic_DNA"/>
</dbReference>